<dbReference type="PANTHER" id="PTHR40943:SF2">
    <property type="entry name" value="(S)-UREIDOGLYCINE AMINOHYDROLASE CUPIN DOMAIN-CONTAINING PROTEIN"/>
    <property type="match status" value="1"/>
</dbReference>
<evidence type="ECO:0000313" key="2">
    <source>
        <dbReference type="EMBL" id="ONG54805.1"/>
    </source>
</evidence>
<dbReference type="Gene3D" id="2.60.120.10">
    <property type="entry name" value="Jelly Rolls"/>
    <property type="match status" value="1"/>
</dbReference>
<sequence>MSLLVTIRTADLGAGVQKSAPADRLIEGNPEITVWDQDASHGGRVRSGVADLGVGTTRSMKGGDCEVVHIISGVAELTEEGGETRTFRAGDSFVMKPGFTGVWKTVETVRKVFTVISGA</sequence>
<dbReference type="InterPro" id="IPR011051">
    <property type="entry name" value="RmlC_Cupin_sf"/>
</dbReference>
<dbReference type="InterPro" id="IPR008579">
    <property type="entry name" value="UGlyAH_Cupin_dom"/>
</dbReference>
<accession>A0A1V2H393</accession>
<name>A0A1V2H393_9PROT</name>
<keyword evidence="3" id="KW-1185">Reference proteome</keyword>
<feature type="domain" description="(S)-ureidoglycine aminohydrolase cupin" evidence="1">
    <location>
        <begin position="42"/>
        <end position="113"/>
    </location>
</feature>
<dbReference type="SUPFAM" id="SSF51182">
    <property type="entry name" value="RmlC-like cupins"/>
    <property type="match status" value="1"/>
</dbReference>
<evidence type="ECO:0000313" key="3">
    <source>
        <dbReference type="Proteomes" id="UP000188879"/>
    </source>
</evidence>
<reference evidence="2 3" key="1">
    <citation type="submission" date="2016-10" db="EMBL/GenBank/DDBJ databases">
        <title>Draft Genome sequence of Roseomonas sp. strain M3.</title>
        <authorList>
            <person name="Subhash Y."/>
            <person name="Lee S."/>
        </authorList>
    </citation>
    <scope>NUCLEOTIDE SEQUENCE [LARGE SCALE GENOMIC DNA]</scope>
    <source>
        <strain evidence="2 3">M3</strain>
    </source>
</reference>
<dbReference type="PANTHER" id="PTHR40943">
    <property type="entry name" value="CYTOPLASMIC PROTEIN-RELATED"/>
    <property type="match status" value="1"/>
</dbReference>
<evidence type="ECO:0000259" key="1">
    <source>
        <dbReference type="Pfam" id="PF05899"/>
    </source>
</evidence>
<organism evidence="2 3">
    <name type="scientific">Teichococcus deserti</name>
    <dbReference type="NCBI Taxonomy" id="1817963"/>
    <lineage>
        <taxon>Bacteria</taxon>
        <taxon>Pseudomonadati</taxon>
        <taxon>Pseudomonadota</taxon>
        <taxon>Alphaproteobacteria</taxon>
        <taxon>Acetobacterales</taxon>
        <taxon>Roseomonadaceae</taxon>
        <taxon>Roseomonas</taxon>
    </lineage>
</organism>
<dbReference type="Pfam" id="PF05899">
    <property type="entry name" value="Cupin_3"/>
    <property type="match status" value="1"/>
</dbReference>
<dbReference type="InterPro" id="IPR014710">
    <property type="entry name" value="RmlC-like_jellyroll"/>
</dbReference>
<proteinExistence type="predicted"/>
<dbReference type="EMBL" id="MLCO01000079">
    <property type="protein sequence ID" value="ONG54805.1"/>
    <property type="molecule type" value="Genomic_DNA"/>
</dbReference>
<dbReference type="AlphaFoldDB" id="A0A1V2H393"/>
<dbReference type="OrthoDB" id="9799053at2"/>
<comment type="caution">
    <text evidence="2">The sequence shown here is derived from an EMBL/GenBank/DDBJ whole genome shotgun (WGS) entry which is preliminary data.</text>
</comment>
<dbReference type="Proteomes" id="UP000188879">
    <property type="component" value="Unassembled WGS sequence"/>
</dbReference>
<protein>
    <submittedName>
        <fullName evidence="2">Cupin</fullName>
    </submittedName>
</protein>
<gene>
    <name evidence="2" type="ORF">BKE38_09895</name>
</gene>